<evidence type="ECO:0000313" key="4">
    <source>
        <dbReference type="Proteomes" id="UP001182355"/>
    </source>
</evidence>
<dbReference type="GO" id="GO:0016747">
    <property type="term" value="F:acyltransferase activity, transferring groups other than amino-acyl groups"/>
    <property type="evidence" value="ECO:0007669"/>
    <property type="project" value="InterPro"/>
</dbReference>
<proteinExistence type="predicted"/>
<sequence length="822" mass="92696">MKIAKELLIIATLIISPPTYSEKGEVCFYELDDFRGESFCSNEGEIKSTYHDGFNNKIESISVPPGMVVTLYDDIDLSGNKLKLKNDINLPGLKKSGFYNKVNSYKIAPAICFYTEDEFQGSSTCLASNQQIDFYHDTEAIIESDRQALPIYNDSIQSITIPPGMIATIYKDDNFRSPFFKLTESITDNNLKALEMSDAITGIKVSKIKGLNCDQQCVIVNSHKIKLADVFGEYWNDERLKNKQVLLVFNSQDIGENDIYDIKFFSSPAISINKRFITFSDHRMVDKFYFERYHKNDSLSFIIQIQEDSVEVQYIQTLNHDLVDVSPIISFERDTEITTPQEITITNYNKNNPLLLAKSILTADTGEQDWEKRDLTQTSKIICAFTPFLNIYNYLIQGKCQQLDGLVFSADAFFNSSTKGKTLHIAGNSSPLKPKSSAKAEPQIPERSDNHMTLTYIDNNKHRRSLSLPAVAKTCMVPLHSLLNSRPIRQIRPPCIDWTLEVMTDFTLLFGHSLETWNTVFFGRVIDSIIRTGSTGTAVEDQEAEKRLIQAVKEKVTDRTTNNALADIKTAFDYAQLGYLSYSFYSSSDEPPARVERLPLGIYELLLENFIYTHTTPIIISQGLPVEQPDLEFEIEILPTLTYMEEAKLSDAEVRDAKAMRRKLNETMTHWEHQYEQGYPAQGTSASAGASADAMTDENSDALTRLLNAGNIVTGIIKRRLRLHRAGEVYVVVKLQGRIIAIILADRFNREDEVGLVASATQPDFVLHPDREGTVRGAGTAAVRALGRYLQQQGAKTLYSEVISQPSARVKQKVGFNFKGEF</sequence>
<gene>
    <name evidence="3" type="ORF">RSF11_000575</name>
</gene>
<dbReference type="Gene3D" id="3.40.630.30">
    <property type="match status" value="1"/>
</dbReference>
<feature type="compositionally biased region" description="Low complexity" evidence="1">
    <location>
        <begin position="429"/>
        <end position="440"/>
    </location>
</feature>
<dbReference type="InterPro" id="IPR016181">
    <property type="entry name" value="Acyl_CoA_acyltransferase"/>
</dbReference>
<reference evidence="3" key="1">
    <citation type="submission" date="2023-02" db="EMBL/GenBank/DDBJ databases">
        <authorList>
            <person name="Ashton P.M."/>
            <person name="Dallman T."/>
            <person name="Nair S."/>
            <person name="De Pinna E."/>
            <person name="Peters T."/>
            <person name="Grant K."/>
        </authorList>
    </citation>
    <scope>NUCLEOTIDE SEQUENCE</scope>
    <source>
        <strain evidence="3">01103883</strain>
    </source>
</reference>
<dbReference type="RefSeq" id="WP_050321774.1">
    <property type="nucleotide sequence ID" value="NZ_CTRB01000002.1"/>
</dbReference>
<feature type="domain" description="N-acetyltransferase" evidence="2">
    <location>
        <begin position="690"/>
        <end position="822"/>
    </location>
</feature>
<dbReference type="SUPFAM" id="SSF55729">
    <property type="entry name" value="Acyl-CoA N-acyltransferases (Nat)"/>
    <property type="match status" value="1"/>
</dbReference>
<organism evidence="3 4">
    <name type="scientific">Yersinia enterocolitica</name>
    <dbReference type="NCBI Taxonomy" id="630"/>
    <lineage>
        <taxon>Bacteria</taxon>
        <taxon>Pseudomonadati</taxon>
        <taxon>Pseudomonadota</taxon>
        <taxon>Gammaproteobacteria</taxon>
        <taxon>Enterobacterales</taxon>
        <taxon>Yersiniaceae</taxon>
        <taxon>Yersinia</taxon>
    </lineage>
</organism>
<dbReference type="InterPro" id="IPR000182">
    <property type="entry name" value="GNAT_dom"/>
</dbReference>
<dbReference type="AlphaFoldDB" id="A0AAD2Z3H8"/>
<evidence type="ECO:0000259" key="2">
    <source>
        <dbReference type="PROSITE" id="PS51186"/>
    </source>
</evidence>
<protein>
    <submittedName>
        <fullName evidence="3">GNAT family N-acetyltransferase</fullName>
    </submittedName>
</protein>
<accession>A0AAD2Z3H8</accession>
<dbReference type="SUPFAM" id="SSF49695">
    <property type="entry name" value="gamma-Crystallin-like"/>
    <property type="match status" value="2"/>
</dbReference>
<dbReference type="PROSITE" id="PS51186">
    <property type="entry name" value="GNAT"/>
    <property type="match status" value="1"/>
</dbReference>
<dbReference type="Gene3D" id="2.60.20.10">
    <property type="entry name" value="Crystallins"/>
    <property type="match status" value="2"/>
</dbReference>
<name>A0AAD2Z3H8_YEREN</name>
<dbReference type="Pfam" id="PF03995">
    <property type="entry name" value="Inhibitor_I36"/>
    <property type="match status" value="1"/>
</dbReference>
<dbReference type="Proteomes" id="UP001182355">
    <property type="component" value="Unassembled WGS sequence"/>
</dbReference>
<feature type="region of interest" description="Disordered" evidence="1">
    <location>
        <begin position="425"/>
        <end position="444"/>
    </location>
</feature>
<comment type="caution">
    <text evidence="3">The sequence shown here is derived from an EMBL/GenBank/DDBJ whole genome shotgun (WGS) entry which is preliminary data.</text>
</comment>
<evidence type="ECO:0000313" key="3">
    <source>
        <dbReference type="EMBL" id="ELI8100896.1"/>
    </source>
</evidence>
<dbReference type="EMBL" id="ABNAVX010000002">
    <property type="protein sequence ID" value="ELI8100896.1"/>
    <property type="molecule type" value="Genomic_DNA"/>
</dbReference>
<dbReference type="InterPro" id="IPR011024">
    <property type="entry name" value="G_crystallin-like"/>
</dbReference>
<evidence type="ECO:0000256" key="1">
    <source>
        <dbReference type="SAM" id="MobiDB-lite"/>
    </source>
</evidence>